<evidence type="ECO:0000313" key="9">
    <source>
        <dbReference type="Proteomes" id="UP000701702"/>
    </source>
</evidence>
<dbReference type="SUPFAM" id="SSF81273">
    <property type="entry name" value="H-NS histone-like proteins"/>
    <property type="match status" value="1"/>
</dbReference>
<evidence type="ECO:0000259" key="7">
    <source>
        <dbReference type="SMART" id="SM00528"/>
    </source>
</evidence>
<dbReference type="Proteomes" id="UP000701702">
    <property type="component" value="Unassembled WGS sequence"/>
</dbReference>
<reference evidence="8 9" key="1">
    <citation type="submission" date="2021-08" db="EMBL/GenBank/DDBJ databases">
        <authorList>
            <person name="Peeters C."/>
        </authorList>
    </citation>
    <scope>NUCLEOTIDE SEQUENCE [LARGE SCALE GENOMIC DNA]</scope>
    <source>
        <strain evidence="8 9">LMG 23994</strain>
    </source>
</reference>
<keyword evidence="5" id="KW-0175">Coiled coil</keyword>
<evidence type="ECO:0000256" key="2">
    <source>
        <dbReference type="ARBA" id="ARBA00010610"/>
    </source>
</evidence>
<evidence type="ECO:0000256" key="3">
    <source>
        <dbReference type="ARBA" id="ARBA00022490"/>
    </source>
</evidence>
<evidence type="ECO:0000256" key="4">
    <source>
        <dbReference type="ARBA" id="ARBA00023125"/>
    </source>
</evidence>
<feature type="region of interest" description="Disordered" evidence="6">
    <location>
        <begin position="56"/>
        <end position="88"/>
    </location>
</feature>
<comment type="caution">
    <text evidence="8">The sequence shown here is derived from an EMBL/GenBank/DDBJ whole genome shotgun (WGS) entry which is preliminary data.</text>
</comment>
<feature type="compositionally biased region" description="Basic and acidic residues" evidence="6">
    <location>
        <begin position="74"/>
        <end position="88"/>
    </location>
</feature>
<dbReference type="Pfam" id="PF00816">
    <property type="entry name" value="Histone_HNS"/>
    <property type="match status" value="1"/>
</dbReference>
<dbReference type="EMBL" id="CAJZAF010000007">
    <property type="protein sequence ID" value="CAG9169895.1"/>
    <property type="molecule type" value="Genomic_DNA"/>
</dbReference>
<sequence length="106" mass="11716">MPLMKMATSKYTALREQIAKLEAQAEAARAAEIEEVLADVREKVATYGLTEQQVFGRRRGAGKAATPKGAVAPKYRDPKTGAEWSGRGREPAWIAGKRRERFLIAE</sequence>
<organism evidence="8 9">
    <name type="scientific">Cupriavidus pinatubonensis</name>
    <dbReference type="NCBI Taxonomy" id="248026"/>
    <lineage>
        <taxon>Bacteria</taxon>
        <taxon>Pseudomonadati</taxon>
        <taxon>Pseudomonadota</taxon>
        <taxon>Betaproteobacteria</taxon>
        <taxon>Burkholderiales</taxon>
        <taxon>Burkholderiaceae</taxon>
        <taxon>Cupriavidus</taxon>
    </lineage>
</organism>
<protein>
    <submittedName>
        <fullName evidence="8">DNA-binding protein Bv3F</fullName>
    </submittedName>
</protein>
<keyword evidence="9" id="KW-1185">Reference proteome</keyword>
<dbReference type="SMART" id="SM00528">
    <property type="entry name" value="HNS"/>
    <property type="match status" value="1"/>
</dbReference>
<comment type="subcellular location">
    <subcellularLocation>
        <location evidence="1">Cytoplasm</location>
        <location evidence="1">Nucleoid</location>
    </subcellularLocation>
</comment>
<evidence type="ECO:0000256" key="1">
    <source>
        <dbReference type="ARBA" id="ARBA00004453"/>
    </source>
</evidence>
<keyword evidence="3" id="KW-0963">Cytoplasm</keyword>
<keyword evidence="4 8" id="KW-0238">DNA-binding</keyword>
<dbReference type="PANTHER" id="PTHR38097:SF2">
    <property type="entry name" value="DNA-BINDING PROTEIN STPA"/>
    <property type="match status" value="1"/>
</dbReference>
<proteinExistence type="inferred from homology"/>
<evidence type="ECO:0000256" key="6">
    <source>
        <dbReference type="SAM" id="MobiDB-lite"/>
    </source>
</evidence>
<evidence type="ECO:0000313" key="8">
    <source>
        <dbReference type="EMBL" id="CAG9169895.1"/>
    </source>
</evidence>
<evidence type="ECO:0000256" key="5">
    <source>
        <dbReference type="SAM" id="Coils"/>
    </source>
</evidence>
<gene>
    <name evidence="8" type="ORF">LMG23994_01717</name>
</gene>
<accession>A0ABM8WR20</accession>
<comment type="similarity">
    <text evidence="2">Belongs to the histone-like protein H-NS family.</text>
</comment>
<feature type="coiled-coil region" evidence="5">
    <location>
        <begin position="4"/>
        <end position="43"/>
    </location>
</feature>
<dbReference type="PANTHER" id="PTHR38097">
    <property type="match status" value="1"/>
</dbReference>
<dbReference type="InterPro" id="IPR027444">
    <property type="entry name" value="H-NS_C_dom"/>
</dbReference>
<dbReference type="GO" id="GO:0003677">
    <property type="term" value="F:DNA binding"/>
    <property type="evidence" value="ECO:0007669"/>
    <property type="project" value="UniProtKB-KW"/>
</dbReference>
<dbReference type="Gene3D" id="4.10.430.30">
    <property type="match status" value="1"/>
</dbReference>
<name>A0ABM8WR20_9BURK</name>
<feature type="domain" description="DNA-binding protein H-NS-like C-terminal" evidence="7">
    <location>
        <begin position="65"/>
        <end position="104"/>
    </location>
</feature>